<keyword evidence="2" id="KW-1185">Reference proteome</keyword>
<name>A0ACC6QJK7_9ACTN</name>
<sequence length="123" mass="12881">MVLLGQQTALVRHRGPSRGKLTATLTAIVALAGALAAVLVGQYNDRPPWGDDVAYEGGYLLATRIRQADVSGERTKELLSGGCARMLAEGFGGRRATHDPGLWVAGCLDGATGHISAKQGLFH</sequence>
<accession>A0ACC6QJK7</accession>
<proteinExistence type="predicted"/>
<dbReference type="EMBL" id="JBBKAI010000002">
    <property type="protein sequence ID" value="MEJ8658526.1"/>
    <property type="molecule type" value="Genomic_DNA"/>
</dbReference>
<evidence type="ECO:0000313" key="1">
    <source>
        <dbReference type="EMBL" id="MEJ8658526.1"/>
    </source>
</evidence>
<protein>
    <submittedName>
        <fullName evidence="1">Uncharacterized protein</fullName>
    </submittedName>
</protein>
<comment type="caution">
    <text evidence="1">The sequence shown here is derived from an EMBL/GenBank/DDBJ whole genome shotgun (WGS) entry which is preliminary data.</text>
</comment>
<dbReference type="Proteomes" id="UP001375539">
    <property type="component" value="Unassembled WGS sequence"/>
</dbReference>
<organism evidence="1 2">
    <name type="scientific">Streptomyces pratisoli</name>
    <dbReference type="NCBI Taxonomy" id="3139917"/>
    <lineage>
        <taxon>Bacteria</taxon>
        <taxon>Bacillati</taxon>
        <taxon>Actinomycetota</taxon>
        <taxon>Actinomycetes</taxon>
        <taxon>Kitasatosporales</taxon>
        <taxon>Streptomycetaceae</taxon>
        <taxon>Streptomyces</taxon>
    </lineage>
</organism>
<gene>
    <name evidence="1" type="ORF">WKI58_18720</name>
</gene>
<reference evidence="1" key="1">
    <citation type="submission" date="2024-03" db="EMBL/GenBank/DDBJ databases">
        <title>Novel Streptomyces species of biotechnological and ecological value are a feature of Machair soil.</title>
        <authorList>
            <person name="Prole J.R."/>
            <person name="Goodfellow M."/>
            <person name="Allenby N."/>
            <person name="Ward A.C."/>
        </authorList>
    </citation>
    <scope>NUCLEOTIDE SEQUENCE</scope>
    <source>
        <strain evidence="1">MS1.AVA.4</strain>
    </source>
</reference>
<evidence type="ECO:0000313" key="2">
    <source>
        <dbReference type="Proteomes" id="UP001375539"/>
    </source>
</evidence>